<comment type="caution">
    <text evidence="1">The sequence shown here is derived from an EMBL/GenBank/DDBJ whole genome shotgun (WGS) entry which is preliminary data.</text>
</comment>
<dbReference type="RefSeq" id="WP_037601422.1">
    <property type="nucleotide sequence ID" value="NZ_JALDUD010000010.1"/>
</dbReference>
<gene>
    <name evidence="1" type="ORF">DL07_11170</name>
</gene>
<dbReference type="Proteomes" id="UP000027855">
    <property type="component" value="Unassembled WGS sequence"/>
</dbReference>
<organism evidence="1 2">
    <name type="scientific">Streptococcus salivarius</name>
    <dbReference type="NCBI Taxonomy" id="1304"/>
    <lineage>
        <taxon>Bacteria</taxon>
        <taxon>Bacillati</taxon>
        <taxon>Bacillota</taxon>
        <taxon>Bacilli</taxon>
        <taxon>Lactobacillales</taxon>
        <taxon>Streptococcaceae</taxon>
        <taxon>Streptococcus</taxon>
    </lineage>
</organism>
<sequence length="177" mass="20277">MPKLIDFRFWGGDFNTATSKFDCGNEEINQYLKSKCRDELTQFTERLILVADEKNIYGFISVSLNEMRTSFFKEQNFSVIQVNAIGIDWNHQNKGFGTQLLLTAFQLALTINQFIPIGGLFLVALSEAFEFYEKFDLTNLNAPPQMVPMQNEFQMVISIQQIESLGLSPFTDVINFS</sequence>
<dbReference type="InterPro" id="IPR016181">
    <property type="entry name" value="Acyl_CoA_acyltransferase"/>
</dbReference>
<evidence type="ECO:0000313" key="2">
    <source>
        <dbReference type="Proteomes" id="UP000027855"/>
    </source>
</evidence>
<accession>A0A074IZV6</accession>
<dbReference type="AlphaFoldDB" id="A0A074IZV6"/>
<proteinExistence type="predicted"/>
<dbReference type="SUPFAM" id="SSF55729">
    <property type="entry name" value="Acyl-CoA N-acyltransferases (Nat)"/>
    <property type="match status" value="1"/>
</dbReference>
<protein>
    <submittedName>
        <fullName evidence="1">Uncharacterized protein</fullName>
    </submittedName>
</protein>
<name>A0A074IZV6_STRSL</name>
<reference evidence="1 2" key="1">
    <citation type="submission" date="2014-04" db="EMBL/GenBank/DDBJ databases">
        <title>Variable characteristics of bacteriocin-producing Streptococcus salivarius strains isolated from Malaysian subjects.</title>
        <authorList>
            <person name="Philip K."/>
            <person name="Barbour A."/>
        </authorList>
    </citation>
    <scope>NUCLEOTIDE SEQUENCE [LARGE SCALE GENOMIC DNA]</scope>
    <source>
        <strain evidence="1 2">NU10</strain>
    </source>
</reference>
<dbReference type="EMBL" id="JJMT01000009">
    <property type="protein sequence ID" value="KEO45867.1"/>
    <property type="molecule type" value="Genomic_DNA"/>
</dbReference>
<dbReference type="CDD" id="cd04301">
    <property type="entry name" value="NAT_SF"/>
    <property type="match status" value="1"/>
</dbReference>
<evidence type="ECO:0000313" key="1">
    <source>
        <dbReference type="EMBL" id="KEO45867.1"/>
    </source>
</evidence>
<dbReference type="Gene3D" id="3.40.630.30">
    <property type="match status" value="1"/>
</dbReference>